<accession>A0A5C1A5Q1</accession>
<keyword evidence="3" id="KW-1185">Reference proteome</keyword>
<evidence type="ECO:0008006" key="4">
    <source>
        <dbReference type="Google" id="ProtNLM"/>
    </source>
</evidence>
<dbReference type="AlphaFoldDB" id="A0A5C1A5Q1"/>
<feature type="chain" id="PRO_5023001474" description="Cytochrome c domain-containing protein" evidence="1">
    <location>
        <begin position="20"/>
        <end position="415"/>
    </location>
</feature>
<evidence type="ECO:0000256" key="1">
    <source>
        <dbReference type="SAM" id="SignalP"/>
    </source>
</evidence>
<dbReference type="Proteomes" id="UP000324974">
    <property type="component" value="Chromosome"/>
</dbReference>
<organism evidence="2 3">
    <name type="scientific">Limnoglobus roseus</name>
    <dbReference type="NCBI Taxonomy" id="2598579"/>
    <lineage>
        <taxon>Bacteria</taxon>
        <taxon>Pseudomonadati</taxon>
        <taxon>Planctomycetota</taxon>
        <taxon>Planctomycetia</taxon>
        <taxon>Gemmatales</taxon>
        <taxon>Gemmataceae</taxon>
        <taxon>Limnoglobus</taxon>
    </lineage>
</organism>
<keyword evidence="1" id="KW-0732">Signal</keyword>
<dbReference type="OrthoDB" id="240048at2"/>
<evidence type="ECO:0000313" key="3">
    <source>
        <dbReference type="Proteomes" id="UP000324974"/>
    </source>
</evidence>
<dbReference type="KEGG" id="lrs:PX52LOC_01378"/>
<reference evidence="3" key="1">
    <citation type="submission" date="2019-08" db="EMBL/GenBank/DDBJ databases">
        <title>Limnoglobus roseus gen. nov., sp. nov., a novel freshwater planctomycete with a giant genome from the family Gemmataceae.</title>
        <authorList>
            <person name="Kulichevskaya I.S."/>
            <person name="Naumoff D.G."/>
            <person name="Miroshnikov K."/>
            <person name="Ivanova A."/>
            <person name="Philippov D.A."/>
            <person name="Hakobyan A."/>
            <person name="Rijpstra I.C."/>
            <person name="Sinninghe Damste J.S."/>
            <person name="Liesack W."/>
            <person name="Dedysh S.N."/>
        </authorList>
    </citation>
    <scope>NUCLEOTIDE SEQUENCE [LARGE SCALE GENOMIC DNA]</scope>
    <source>
        <strain evidence="3">PX52</strain>
    </source>
</reference>
<proteinExistence type="predicted"/>
<gene>
    <name evidence="2" type="ORF">PX52LOC_01378</name>
</gene>
<dbReference type="EMBL" id="CP042425">
    <property type="protein sequence ID" value="QEL14489.1"/>
    <property type="molecule type" value="Genomic_DNA"/>
</dbReference>
<feature type="signal peptide" evidence="1">
    <location>
        <begin position="1"/>
        <end position="19"/>
    </location>
</feature>
<dbReference type="RefSeq" id="WP_149109380.1">
    <property type="nucleotide sequence ID" value="NZ_CP042425.1"/>
</dbReference>
<protein>
    <recommendedName>
        <fullName evidence="4">Cytochrome c domain-containing protein</fullName>
    </recommendedName>
</protein>
<evidence type="ECO:0000313" key="2">
    <source>
        <dbReference type="EMBL" id="QEL14489.1"/>
    </source>
</evidence>
<sequence>MRLLLSLAVLTLSLASVRADTPEEVFSKRIVPIFKSPNPSSCTQCHLSGVDLKDYIRPSHRETFLSLRDQGLVDLDHPEKSKILHLIDMGKDAKKATDIQQKNRTAEYEAFAAWVKASCADATLRTAPKLAATNLAKPAKPNEVIRHARTDRVMESFENTVWALRFRCASCHTTEAVEKRAKEKPLESLGANMAWIRPTAEETLAYLTKSRLVDAKNPERSLLLLKPLNDEIKHGGGVKFVVGDQGYKAYRSFVDDYAAVVNGMYAKSDELPKKLNVVQFGTQSWLKIQNTPPAWADKYMAVKLYAWDTTTKKWQANPVATTDRKVWGGGKLWQHNLTLLTTPDSADAKKWKTATPTLPGGKYLVKVYLDATDRLAKDWKAELSDDDFVGEAVVESQWPTGYGKMTVLDATAVKK</sequence>
<name>A0A5C1A5Q1_9BACT</name>